<name>A0A5J9W6F0_9POAL</name>
<dbReference type="SUPFAM" id="SSF117281">
    <property type="entry name" value="Kelch motif"/>
    <property type="match status" value="1"/>
</dbReference>
<dbReference type="OrthoDB" id="677695at2759"/>
<evidence type="ECO:0000256" key="1">
    <source>
        <dbReference type="SAM" id="MobiDB-lite"/>
    </source>
</evidence>
<keyword evidence="3" id="KW-1185">Reference proteome</keyword>
<protein>
    <recommendedName>
        <fullName evidence="4">DUF1618 domain-containing protein</fullName>
    </recommendedName>
</protein>
<organism evidence="2 3">
    <name type="scientific">Eragrostis curvula</name>
    <name type="common">weeping love grass</name>
    <dbReference type="NCBI Taxonomy" id="38414"/>
    <lineage>
        <taxon>Eukaryota</taxon>
        <taxon>Viridiplantae</taxon>
        <taxon>Streptophyta</taxon>
        <taxon>Embryophyta</taxon>
        <taxon>Tracheophyta</taxon>
        <taxon>Spermatophyta</taxon>
        <taxon>Magnoliopsida</taxon>
        <taxon>Liliopsida</taxon>
        <taxon>Poales</taxon>
        <taxon>Poaceae</taxon>
        <taxon>PACMAD clade</taxon>
        <taxon>Chloridoideae</taxon>
        <taxon>Eragrostideae</taxon>
        <taxon>Eragrostidinae</taxon>
        <taxon>Eragrostis</taxon>
    </lineage>
</organism>
<dbReference type="InterPro" id="IPR015915">
    <property type="entry name" value="Kelch-typ_b-propeller"/>
</dbReference>
<feature type="compositionally biased region" description="Polar residues" evidence="1">
    <location>
        <begin position="33"/>
        <end position="44"/>
    </location>
</feature>
<evidence type="ECO:0000313" key="2">
    <source>
        <dbReference type="EMBL" id="TVU43535.1"/>
    </source>
</evidence>
<accession>A0A5J9W6F0</accession>
<feature type="region of interest" description="Disordered" evidence="1">
    <location>
        <begin position="33"/>
        <end position="53"/>
    </location>
</feature>
<dbReference type="InterPro" id="IPR012871">
    <property type="entry name" value="DUF1668_ORYSA"/>
</dbReference>
<dbReference type="Gramene" id="TVU43535">
    <property type="protein sequence ID" value="TVU43535"/>
    <property type="gene ID" value="EJB05_10014"/>
</dbReference>
<comment type="caution">
    <text evidence="2">The sequence shown here is derived from an EMBL/GenBank/DDBJ whole genome shotgun (WGS) entry which is preliminary data.</text>
</comment>
<dbReference type="PANTHER" id="PTHR33085:SF88">
    <property type="entry name" value="OS08G0165000 PROTEIN"/>
    <property type="match status" value="1"/>
</dbReference>
<dbReference type="Gene3D" id="2.120.10.80">
    <property type="entry name" value="Kelch-type beta propeller"/>
    <property type="match status" value="1"/>
</dbReference>
<proteinExistence type="predicted"/>
<gene>
    <name evidence="2" type="ORF">EJB05_10014</name>
</gene>
<dbReference type="Pfam" id="PF07893">
    <property type="entry name" value="DUF1668"/>
    <property type="match status" value="1"/>
</dbReference>
<reference evidence="2 3" key="1">
    <citation type="journal article" date="2019" name="Sci. Rep.">
        <title>A high-quality genome of Eragrostis curvula grass provides insights into Poaceae evolution and supports new strategies to enhance forage quality.</title>
        <authorList>
            <person name="Carballo J."/>
            <person name="Santos B.A.C.M."/>
            <person name="Zappacosta D."/>
            <person name="Garbus I."/>
            <person name="Selva J.P."/>
            <person name="Gallo C.A."/>
            <person name="Diaz A."/>
            <person name="Albertini E."/>
            <person name="Caccamo M."/>
            <person name="Echenique V."/>
        </authorList>
    </citation>
    <scope>NUCLEOTIDE SEQUENCE [LARGE SCALE GENOMIC DNA]</scope>
    <source>
        <strain evidence="3">cv. Victoria</strain>
        <tissue evidence="2">Leaf</tissue>
    </source>
</reference>
<dbReference type="Proteomes" id="UP000324897">
    <property type="component" value="Unassembled WGS sequence"/>
</dbReference>
<evidence type="ECO:0000313" key="3">
    <source>
        <dbReference type="Proteomes" id="UP000324897"/>
    </source>
</evidence>
<evidence type="ECO:0008006" key="4">
    <source>
        <dbReference type="Google" id="ProtNLM"/>
    </source>
</evidence>
<sequence length="387" mass="42881">MSFRRFLYLAADDCAERTHSLRRIDMSRLFFRPSTSSETEQAQPTPLDASGGAGADLPAIKDGGLLPAPAIHVRHPLVKQMRHSIDFVLFEDKVNWRENKVVAMDNLGRALMCYPEAEHPAAVVGALPSMASSKFAPFAVTVGGSLYVMSEYPERPNASGKCRSFEVLAGDDDHRLFKNCEEWRWHPLAPPPSVYGPRGDDASSSVESHAVVAGAHIVVSNRAAAPRAYSFDTVARKWSTAGHWALPFTGAAAYVPEHKLWFGISSLDDGDRFCAADLVASPGSDKMRPPELHGFWKEYVEPPPEWSLERSYAVHLGSCRFCVVRFFEVASAIHVCPVTNEYHRLCPGLQAVFTGVEVDNPCGDQLRVLRHKSERYKLDAPVDYRIV</sequence>
<dbReference type="EMBL" id="RWGY01000005">
    <property type="protein sequence ID" value="TVU43535.1"/>
    <property type="molecule type" value="Genomic_DNA"/>
</dbReference>
<feature type="non-terminal residue" evidence="2">
    <location>
        <position position="1"/>
    </location>
</feature>
<dbReference type="PANTHER" id="PTHR33085">
    <property type="entry name" value="OS12G0113100 PROTEIN-RELATED"/>
    <property type="match status" value="1"/>
</dbReference>
<dbReference type="AlphaFoldDB" id="A0A5J9W6F0"/>